<name>A0AAV5GQC2_9BASI</name>
<dbReference type="Proteomes" id="UP001342314">
    <property type="component" value="Unassembled WGS sequence"/>
</dbReference>
<dbReference type="AlphaFoldDB" id="A0AAV5GQC2"/>
<feature type="region of interest" description="Disordered" evidence="1">
    <location>
        <begin position="250"/>
        <end position="329"/>
    </location>
</feature>
<keyword evidence="3" id="KW-1185">Reference proteome</keyword>
<evidence type="ECO:0008006" key="4">
    <source>
        <dbReference type="Google" id="ProtNLM"/>
    </source>
</evidence>
<dbReference type="GO" id="GO:0005783">
    <property type="term" value="C:endoplasmic reticulum"/>
    <property type="evidence" value="ECO:0007669"/>
    <property type="project" value="TreeGrafter"/>
</dbReference>
<feature type="compositionally biased region" description="Basic and acidic residues" evidence="1">
    <location>
        <begin position="26"/>
        <end position="35"/>
    </location>
</feature>
<comment type="caution">
    <text evidence="2">The sequence shown here is derived from an EMBL/GenBank/DDBJ whole genome shotgun (WGS) entry which is preliminary data.</text>
</comment>
<dbReference type="PANTHER" id="PTHR38406:SF1">
    <property type="entry name" value="TRANSCRIPTIONAL REPRESSOR OPI1"/>
    <property type="match status" value="1"/>
</dbReference>
<evidence type="ECO:0000313" key="2">
    <source>
        <dbReference type="EMBL" id="GJN92099.1"/>
    </source>
</evidence>
<dbReference type="GO" id="GO:0005634">
    <property type="term" value="C:nucleus"/>
    <property type="evidence" value="ECO:0007669"/>
    <property type="project" value="TreeGrafter"/>
</dbReference>
<feature type="compositionally biased region" description="Low complexity" evidence="1">
    <location>
        <begin position="64"/>
        <end position="79"/>
    </location>
</feature>
<feature type="compositionally biased region" description="Low complexity" evidence="1">
    <location>
        <begin position="102"/>
        <end position="131"/>
    </location>
</feature>
<dbReference type="GO" id="GO:0006357">
    <property type="term" value="P:regulation of transcription by RNA polymerase II"/>
    <property type="evidence" value="ECO:0007669"/>
    <property type="project" value="TreeGrafter"/>
</dbReference>
<dbReference type="PANTHER" id="PTHR38406">
    <property type="entry name" value="TRANSCRIPTIONAL REPRESSOR OPI1"/>
    <property type="match status" value="1"/>
</dbReference>
<evidence type="ECO:0000256" key="1">
    <source>
        <dbReference type="SAM" id="MobiDB-lite"/>
    </source>
</evidence>
<dbReference type="Pfam" id="PF08618">
    <property type="entry name" value="Opi1"/>
    <property type="match status" value="2"/>
</dbReference>
<feature type="compositionally biased region" description="Low complexity" evidence="1">
    <location>
        <begin position="491"/>
        <end position="501"/>
    </location>
</feature>
<sequence>MAAAAPSPSAVPPPAAPPPGHVGADLADKRPSHDADGDESMTDDMRLAVSALGLMREGSRGAHPASAAPSASSSSSSSAFPPPSSLPAHYRQASTSRRSDPSRSTSAASTASASEAWTSATGTTSETGYSSPVGSASVAGTAADVDADMLSDKGLGEAEMDAAAGGAGAAGAHHPYEDDGADPRFMARVSQLPVISGGIEWYERSKANSRVVKYGAGLVESSFSAVSRPIANTLPPLGPLDDFACRQLDRIGAPGASPGRKSPSSAALQMAQEQVRGDGEEDLRGRSSETTPLGGGRGEINGMESGPERPPLQGRTSSTSGAGQVATVGGQRSRLQTVLLEAGGLGAAVSEESLKSLRYCLQWLLYATAHLDHQIGTLRDFIDSLRAHNRTSSSNALIAASASAHLAQIKHDVVETIRKVVDVVSKYAGAALPEQAKRYVRQSILGLPVKWASAIENRGGPAGRVTRESSVAGSELGTPRPERMGESYFPGAAASTSADGAGKAEGAGLDAQDATALRPTEEAADRILTFAVESLDMLRSVTGIFGESVERAEAWIERLRVIGVDRQRQRQAASTPSSSSTVPAALPASHVGSPQIGAGSATFDDSASLAAGTKRRRAGARASVGPDADEGQGAGEGGAGGAAGASTALESAQLSTDEGDEGASSRRKRGAWRAGAE</sequence>
<feature type="region of interest" description="Disordered" evidence="1">
    <location>
        <begin position="566"/>
        <end position="677"/>
    </location>
</feature>
<feature type="compositionally biased region" description="Gly residues" evidence="1">
    <location>
        <begin position="632"/>
        <end position="643"/>
    </location>
</feature>
<feature type="compositionally biased region" description="Low complexity" evidence="1">
    <location>
        <begin position="572"/>
        <end position="589"/>
    </location>
</feature>
<evidence type="ECO:0000313" key="3">
    <source>
        <dbReference type="Proteomes" id="UP001342314"/>
    </source>
</evidence>
<accession>A0AAV5GQC2</accession>
<dbReference type="GO" id="GO:0030968">
    <property type="term" value="P:endoplasmic reticulum unfolded protein response"/>
    <property type="evidence" value="ECO:0007669"/>
    <property type="project" value="TreeGrafter"/>
</dbReference>
<dbReference type="InterPro" id="IPR013927">
    <property type="entry name" value="TF_Opi1_Ccg-8"/>
</dbReference>
<gene>
    <name evidence="2" type="ORF">Rhopal_005128-T1</name>
</gene>
<feature type="compositionally biased region" description="Basic and acidic residues" evidence="1">
    <location>
        <begin position="275"/>
        <end position="287"/>
    </location>
</feature>
<reference evidence="2 3" key="1">
    <citation type="submission" date="2021-12" db="EMBL/GenBank/DDBJ databases">
        <title>High titer production of polyol ester of fatty acids by Rhodotorula paludigena BS15 towards product separation-free biomass refinery.</title>
        <authorList>
            <person name="Mano J."/>
            <person name="Ono H."/>
            <person name="Tanaka T."/>
            <person name="Naito K."/>
            <person name="Sushida H."/>
            <person name="Ike M."/>
            <person name="Tokuyasu K."/>
            <person name="Kitaoka M."/>
        </authorList>
    </citation>
    <scope>NUCLEOTIDE SEQUENCE [LARGE SCALE GENOMIC DNA]</scope>
    <source>
        <strain evidence="2 3">BS15</strain>
    </source>
</reference>
<proteinExistence type="predicted"/>
<feature type="compositionally biased region" description="Pro residues" evidence="1">
    <location>
        <begin position="9"/>
        <end position="20"/>
    </location>
</feature>
<feature type="region of interest" description="Disordered" evidence="1">
    <location>
        <begin position="458"/>
        <end position="507"/>
    </location>
</feature>
<organism evidence="2 3">
    <name type="scientific">Rhodotorula paludigena</name>
    <dbReference type="NCBI Taxonomy" id="86838"/>
    <lineage>
        <taxon>Eukaryota</taxon>
        <taxon>Fungi</taxon>
        <taxon>Dikarya</taxon>
        <taxon>Basidiomycota</taxon>
        <taxon>Pucciniomycotina</taxon>
        <taxon>Microbotryomycetes</taxon>
        <taxon>Sporidiobolales</taxon>
        <taxon>Sporidiobolaceae</taxon>
        <taxon>Rhodotorula</taxon>
    </lineage>
</organism>
<dbReference type="EMBL" id="BQKY01000010">
    <property type="protein sequence ID" value="GJN92099.1"/>
    <property type="molecule type" value="Genomic_DNA"/>
</dbReference>
<dbReference type="GO" id="GO:0003714">
    <property type="term" value="F:transcription corepressor activity"/>
    <property type="evidence" value="ECO:0007669"/>
    <property type="project" value="InterPro"/>
</dbReference>
<feature type="region of interest" description="Disordered" evidence="1">
    <location>
        <begin position="1"/>
        <end position="137"/>
    </location>
</feature>
<protein>
    <recommendedName>
        <fullName evidence="4">Opi1-domain-containing protein</fullName>
    </recommendedName>
</protein>
<dbReference type="GO" id="GO:0008654">
    <property type="term" value="P:phospholipid biosynthetic process"/>
    <property type="evidence" value="ECO:0007669"/>
    <property type="project" value="TreeGrafter"/>
</dbReference>